<evidence type="ECO:0000313" key="2">
    <source>
        <dbReference type="EMBL" id="PIT90683.1"/>
    </source>
</evidence>
<keyword evidence="1" id="KW-0812">Transmembrane</keyword>
<protein>
    <submittedName>
        <fullName evidence="2">Uncharacterized protein</fullName>
    </submittedName>
</protein>
<gene>
    <name evidence="2" type="ORF">COU22_00795</name>
</gene>
<comment type="caution">
    <text evidence="2">The sequence shown here is derived from an EMBL/GenBank/DDBJ whole genome shotgun (WGS) entry which is preliminary data.</text>
</comment>
<accession>A0A2M6WD32</accession>
<keyword evidence="1" id="KW-1133">Transmembrane helix</keyword>
<dbReference type="AlphaFoldDB" id="A0A2M6WD32"/>
<evidence type="ECO:0000313" key="3">
    <source>
        <dbReference type="Proteomes" id="UP000230543"/>
    </source>
</evidence>
<dbReference type="EMBL" id="PFBO01000024">
    <property type="protein sequence ID" value="PIT90683.1"/>
    <property type="molecule type" value="Genomic_DNA"/>
</dbReference>
<feature type="transmembrane region" description="Helical" evidence="1">
    <location>
        <begin position="12"/>
        <end position="32"/>
    </location>
</feature>
<feature type="transmembrane region" description="Helical" evidence="1">
    <location>
        <begin position="140"/>
        <end position="163"/>
    </location>
</feature>
<name>A0A2M6WD32_9BACT</name>
<sequence length="180" mass="19160">MIKVYLKVLAKPGYLILALVLGGLIAAISLWLPNWQLLKLIFQTDQFALSEKLAIFFSGIGIVKTGFSLWDRLLLIIISCLGGFNLSLIVYYFKARSKALGGLGLIGLVSGLVGLGCLSCGSVVLSAIFGLTMALGLMSYLPFGGAELAVLGVGFLLLSIYLIGKKLASPLTCEIKESKK</sequence>
<organism evidence="2 3">
    <name type="scientific">Candidatus Komeilibacteria bacterium CG10_big_fil_rev_8_21_14_0_10_41_13</name>
    <dbReference type="NCBI Taxonomy" id="1974476"/>
    <lineage>
        <taxon>Bacteria</taxon>
        <taxon>Candidatus Komeiliibacteriota</taxon>
    </lineage>
</organism>
<evidence type="ECO:0000256" key="1">
    <source>
        <dbReference type="SAM" id="Phobius"/>
    </source>
</evidence>
<dbReference type="Proteomes" id="UP000230543">
    <property type="component" value="Unassembled WGS sequence"/>
</dbReference>
<feature type="transmembrane region" description="Helical" evidence="1">
    <location>
        <begin position="73"/>
        <end position="93"/>
    </location>
</feature>
<proteinExistence type="predicted"/>
<feature type="transmembrane region" description="Helical" evidence="1">
    <location>
        <begin position="105"/>
        <end position="134"/>
    </location>
</feature>
<keyword evidence="1" id="KW-0472">Membrane</keyword>
<reference evidence="3" key="1">
    <citation type="submission" date="2017-09" db="EMBL/GenBank/DDBJ databases">
        <title>Depth-based differentiation of microbial function through sediment-hosted aquifers and enrichment of novel symbionts in the deep terrestrial subsurface.</title>
        <authorList>
            <person name="Probst A.J."/>
            <person name="Ladd B."/>
            <person name="Jarett J.K."/>
            <person name="Geller-Mcgrath D.E."/>
            <person name="Sieber C.M.K."/>
            <person name="Emerson J.B."/>
            <person name="Anantharaman K."/>
            <person name="Thomas B.C."/>
            <person name="Malmstrom R."/>
            <person name="Stieglmeier M."/>
            <person name="Klingl A."/>
            <person name="Woyke T."/>
            <person name="Ryan C.M."/>
            <person name="Banfield J.F."/>
        </authorList>
    </citation>
    <scope>NUCLEOTIDE SEQUENCE [LARGE SCALE GENOMIC DNA]</scope>
</reference>